<dbReference type="GO" id="GO:0015293">
    <property type="term" value="F:symporter activity"/>
    <property type="evidence" value="ECO:0007669"/>
    <property type="project" value="UniProtKB-KW"/>
</dbReference>
<protein>
    <submittedName>
        <fullName evidence="10">Alpha-ketoglutarate permease</fullName>
    </submittedName>
</protein>
<keyword evidence="6 8" id="KW-1133">Transmembrane helix</keyword>
<dbReference type="PROSITE" id="PS50850">
    <property type="entry name" value="MFS"/>
    <property type="match status" value="1"/>
</dbReference>
<keyword evidence="2" id="KW-0813">Transport</keyword>
<feature type="transmembrane region" description="Helical" evidence="8">
    <location>
        <begin position="77"/>
        <end position="99"/>
    </location>
</feature>
<gene>
    <name evidence="10" type="primary">kgtP</name>
    <name evidence="10" type="ORF">MTUNDRAET4_2411</name>
</gene>
<comment type="subcellular location">
    <subcellularLocation>
        <location evidence="1">Cell membrane</location>
        <topology evidence="1">Multi-pass membrane protein</topology>
    </subcellularLocation>
</comment>
<dbReference type="InterPro" id="IPR005828">
    <property type="entry name" value="MFS_sugar_transport-like"/>
</dbReference>
<proteinExistence type="predicted"/>
<evidence type="ECO:0000259" key="9">
    <source>
        <dbReference type="PROSITE" id="PS50850"/>
    </source>
</evidence>
<dbReference type="FunFam" id="1.20.1250.20:FF:000300">
    <property type="entry name" value="Dicarboxylate MFS transporter"/>
    <property type="match status" value="1"/>
</dbReference>
<evidence type="ECO:0000313" key="10">
    <source>
        <dbReference type="EMBL" id="VFU09298.1"/>
    </source>
</evidence>
<dbReference type="InterPro" id="IPR020846">
    <property type="entry name" value="MFS_dom"/>
</dbReference>
<dbReference type="RefSeq" id="WP_134489598.1">
    <property type="nucleotide sequence ID" value="NZ_CP139089.1"/>
</dbReference>
<dbReference type="AlphaFoldDB" id="A0A4U8Z202"/>
<dbReference type="KEGG" id="mtun:MTUNDRAET4_2411"/>
<dbReference type="GO" id="GO:0005886">
    <property type="term" value="C:plasma membrane"/>
    <property type="evidence" value="ECO:0007669"/>
    <property type="project" value="UniProtKB-SubCell"/>
</dbReference>
<accession>A0A4U8Z202</accession>
<keyword evidence="7 8" id="KW-0472">Membrane</keyword>
<dbReference type="FunFam" id="1.20.1250.20:FF:000001">
    <property type="entry name" value="Dicarboxylate MFS transporter"/>
    <property type="match status" value="1"/>
</dbReference>
<feature type="transmembrane region" description="Helical" evidence="8">
    <location>
        <begin position="128"/>
        <end position="145"/>
    </location>
</feature>
<dbReference type="EMBL" id="LR536450">
    <property type="protein sequence ID" value="VFU09298.1"/>
    <property type="molecule type" value="Genomic_DNA"/>
</dbReference>
<dbReference type="SUPFAM" id="SSF103473">
    <property type="entry name" value="MFS general substrate transporter"/>
    <property type="match status" value="1"/>
</dbReference>
<evidence type="ECO:0000256" key="7">
    <source>
        <dbReference type="ARBA" id="ARBA00023136"/>
    </source>
</evidence>
<feature type="transmembrane region" description="Helical" evidence="8">
    <location>
        <begin position="208"/>
        <end position="227"/>
    </location>
</feature>
<keyword evidence="4 8" id="KW-0812">Transmembrane</keyword>
<feature type="transmembrane region" description="Helical" evidence="8">
    <location>
        <begin position="352"/>
        <end position="375"/>
    </location>
</feature>
<feature type="transmembrane region" description="Helical" evidence="8">
    <location>
        <begin position="297"/>
        <end position="314"/>
    </location>
</feature>
<dbReference type="Proteomes" id="UP000294360">
    <property type="component" value="Chromosome"/>
</dbReference>
<feature type="transmembrane region" description="Helical" evidence="8">
    <location>
        <begin position="259"/>
        <end position="277"/>
    </location>
</feature>
<feature type="transmembrane region" description="Helical" evidence="8">
    <location>
        <begin position="420"/>
        <end position="438"/>
    </location>
</feature>
<evidence type="ECO:0000313" key="11">
    <source>
        <dbReference type="Proteomes" id="UP000294360"/>
    </source>
</evidence>
<evidence type="ECO:0000256" key="5">
    <source>
        <dbReference type="ARBA" id="ARBA00022847"/>
    </source>
</evidence>
<feature type="transmembrane region" description="Helical" evidence="8">
    <location>
        <begin position="176"/>
        <end position="196"/>
    </location>
</feature>
<name>A0A4U8Z202_METTU</name>
<feature type="domain" description="Major facilitator superfamily (MFS) profile" evidence="9">
    <location>
        <begin position="35"/>
        <end position="442"/>
    </location>
</feature>
<dbReference type="InterPro" id="IPR051084">
    <property type="entry name" value="H+-coupled_symporters"/>
</dbReference>
<keyword evidence="3" id="KW-1003">Cell membrane</keyword>
<dbReference type="Gene3D" id="1.20.1250.20">
    <property type="entry name" value="MFS general substrate transporter like domains"/>
    <property type="match status" value="1"/>
</dbReference>
<reference evidence="10 11" key="1">
    <citation type="submission" date="2019-03" db="EMBL/GenBank/DDBJ databases">
        <authorList>
            <person name="Kox A.R. M."/>
        </authorList>
    </citation>
    <scope>NUCLEOTIDE SEQUENCE [LARGE SCALE GENOMIC DNA]</scope>
    <source>
        <strain evidence="10">MTUNDRAET4 annotated genome</strain>
    </source>
</reference>
<evidence type="ECO:0000256" key="1">
    <source>
        <dbReference type="ARBA" id="ARBA00004651"/>
    </source>
</evidence>
<dbReference type="PANTHER" id="PTHR43528:SF1">
    <property type="entry name" value="ALPHA-KETOGLUTARATE PERMEASE"/>
    <property type="match status" value="1"/>
</dbReference>
<dbReference type="CDD" id="cd17367">
    <property type="entry name" value="MFS_KgtP"/>
    <property type="match status" value="1"/>
</dbReference>
<feature type="transmembrane region" description="Helical" evidence="8">
    <location>
        <begin position="326"/>
        <end position="346"/>
    </location>
</feature>
<keyword evidence="5" id="KW-0769">Symport</keyword>
<dbReference type="Pfam" id="PF07690">
    <property type="entry name" value="MFS_1"/>
    <property type="match status" value="1"/>
</dbReference>
<dbReference type="PANTHER" id="PTHR43528">
    <property type="entry name" value="ALPHA-KETOGLUTARATE PERMEASE"/>
    <property type="match status" value="1"/>
</dbReference>
<evidence type="ECO:0000256" key="4">
    <source>
        <dbReference type="ARBA" id="ARBA00022692"/>
    </source>
</evidence>
<feature type="transmembrane region" description="Helical" evidence="8">
    <location>
        <begin position="47"/>
        <end position="65"/>
    </location>
</feature>
<evidence type="ECO:0000256" key="3">
    <source>
        <dbReference type="ARBA" id="ARBA00022475"/>
    </source>
</evidence>
<organism evidence="10 11">
    <name type="scientific">Methylocella tundrae</name>
    <dbReference type="NCBI Taxonomy" id="227605"/>
    <lineage>
        <taxon>Bacteria</taxon>
        <taxon>Pseudomonadati</taxon>
        <taxon>Pseudomonadota</taxon>
        <taxon>Alphaproteobacteria</taxon>
        <taxon>Hyphomicrobiales</taxon>
        <taxon>Beijerinckiaceae</taxon>
        <taxon>Methylocella</taxon>
    </lineage>
</organism>
<dbReference type="InterPro" id="IPR036259">
    <property type="entry name" value="MFS_trans_sf"/>
</dbReference>
<dbReference type="InterPro" id="IPR011701">
    <property type="entry name" value="MFS"/>
</dbReference>
<dbReference type="OrthoDB" id="9783227at2"/>
<dbReference type="Pfam" id="PF00083">
    <property type="entry name" value="Sugar_tr"/>
    <property type="match status" value="1"/>
</dbReference>
<feature type="transmembrane region" description="Helical" evidence="8">
    <location>
        <begin position="387"/>
        <end position="408"/>
    </location>
</feature>
<evidence type="ECO:0000256" key="8">
    <source>
        <dbReference type="SAM" id="Phobius"/>
    </source>
</evidence>
<evidence type="ECO:0000256" key="2">
    <source>
        <dbReference type="ARBA" id="ARBA00022448"/>
    </source>
</evidence>
<evidence type="ECO:0000256" key="6">
    <source>
        <dbReference type="ARBA" id="ARBA00022989"/>
    </source>
</evidence>
<sequence length="451" mass="48643">MSEAPHVEAHAALLKGPAAISDGFDAADVARRTKAVLIGSAGNLIEWYDIYAYSAFSLYFAGAFFPQTDPVAQQLAAASLFAAAFLVRPLGSALFGYYADRHGRRNALTAAVLMMCFGSLMIAATPGYASIGVAAPLILALARVLQSLSQGGEYGSGATYLSEVAHPNRRGFYSGVWYMTLIGGQLCAILVLLALQRAFLTPEQLKAWGWRIPFVIGALLSIFAYVIRRDMPETELFIAAESVIRRENRWRILARDWKTMALVVGITIGGTSAFYTYTTYMQKFLKLSVGLNDAQTTLITAGSLIFALILQPLYGALSDKIGRKPMLVAFGVLGTLGTIPLLTTLRHTQSPFGAFLLICAAWAIVSGYTSIAAIVKAELFPTAIRAMGVGIPYALTVAVFGGSIDSVALAFKNAGLETGFYWYAAGCIFISLICYLFMRDMKTHSKMSQVL</sequence>